<evidence type="ECO:0000313" key="2">
    <source>
        <dbReference type="Proteomes" id="UP000748991"/>
    </source>
</evidence>
<dbReference type="AlphaFoldDB" id="A0A943SM48"/>
<evidence type="ECO:0000313" key="1">
    <source>
        <dbReference type="EMBL" id="MBS6534443.1"/>
    </source>
</evidence>
<accession>A0A943SM48</accession>
<gene>
    <name evidence="1" type="ORF">KH327_01290</name>
</gene>
<proteinExistence type="predicted"/>
<name>A0A943SM48_9FIRM</name>
<sequence>MSNYNLENFKEDIKANREFEFSYHDKMYSLTFSKEGYIFTDICGKKDLVFNSYADLLNYTKIEGKNIEEIISEKLYDDLSVY</sequence>
<dbReference type="Proteomes" id="UP000748991">
    <property type="component" value="Unassembled WGS sequence"/>
</dbReference>
<organism evidence="1 2">
    <name type="scientific">Peptoniphilus harei</name>
    <dbReference type="NCBI Taxonomy" id="54005"/>
    <lineage>
        <taxon>Bacteria</taxon>
        <taxon>Bacillati</taxon>
        <taxon>Bacillota</taxon>
        <taxon>Tissierellia</taxon>
        <taxon>Tissierellales</taxon>
        <taxon>Peptoniphilaceae</taxon>
        <taxon>Peptoniphilus</taxon>
    </lineage>
</organism>
<reference evidence="1" key="1">
    <citation type="submission" date="2021-02" db="EMBL/GenBank/DDBJ databases">
        <title>Infant gut strain persistence is associated with maternal origin, phylogeny, and functional potential including surface adhesion and iron acquisition.</title>
        <authorList>
            <person name="Lou Y.C."/>
        </authorList>
    </citation>
    <scope>NUCLEOTIDE SEQUENCE</scope>
    <source>
        <strain evidence="1">L3_060_052G1_dasL3_060_052G1_concoct_1</strain>
    </source>
</reference>
<protein>
    <submittedName>
        <fullName evidence="1">Uncharacterized protein</fullName>
    </submittedName>
</protein>
<dbReference type="EMBL" id="JAGZZP010000001">
    <property type="protein sequence ID" value="MBS6534443.1"/>
    <property type="molecule type" value="Genomic_DNA"/>
</dbReference>
<comment type="caution">
    <text evidence="1">The sequence shown here is derived from an EMBL/GenBank/DDBJ whole genome shotgun (WGS) entry which is preliminary data.</text>
</comment>
<dbReference type="RefSeq" id="WP_278636819.1">
    <property type="nucleotide sequence ID" value="NZ_JAGZZP010000001.1"/>
</dbReference>